<dbReference type="WBParaSite" id="ACAC_0001260201-mRNA-1">
    <property type="protein sequence ID" value="ACAC_0001260201-mRNA-1"/>
    <property type="gene ID" value="ACAC_0001260201"/>
</dbReference>
<dbReference type="AlphaFoldDB" id="A0A0K0DLU5"/>
<reference evidence="2" key="2">
    <citation type="submission" date="2017-02" db="UniProtKB">
        <authorList>
            <consortium name="WormBaseParasite"/>
        </authorList>
    </citation>
    <scope>IDENTIFICATION</scope>
</reference>
<proteinExistence type="predicted"/>
<evidence type="ECO:0000313" key="2">
    <source>
        <dbReference type="WBParaSite" id="ACAC_0001260201-mRNA-1"/>
    </source>
</evidence>
<evidence type="ECO:0000313" key="1">
    <source>
        <dbReference type="Proteomes" id="UP000035642"/>
    </source>
</evidence>
<sequence>MQLSGILDELSDIFANFSNSDASIRKQADVIVEEVEEMMAKKAAGVISEAYDDESILLVDADRVRLCM</sequence>
<reference evidence="1" key="1">
    <citation type="submission" date="2012-09" db="EMBL/GenBank/DDBJ databases">
        <authorList>
            <person name="Martin A.A."/>
        </authorList>
    </citation>
    <scope>NUCLEOTIDE SEQUENCE</scope>
</reference>
<protein>
    <submittedName>
        <fullName evidence="2">SRP54_N domain-containing protein</fullName>
    </submittedName>
</protein>
<accession>A0A0K0DLU5</accession>
<keyword evidence="1" id="KW-1185">Reference proteome</keyword>
<dbReference type="Proteomes" id="UP000035642">
    <property type="component" value="Unassembled WGS sequence"/>
</dbReference>
<organism evidence="1 2">
    <name type="scientific">Angiostrongylus cantonensis</name>
    <name type="common">Rat lungworm</name>
    <dbReference type="NCBI Taxonomy" id="6313"/>
    <lineage>
        <taxon>Eukaryota</taxon>
        <taxon>Metazoa</taxon>
        <taxon>Ecdysozoa</taxon>
        <taxon>Nematoda</taxon>
        <taxon>Chromadorea</taxon>
        <taxon>Rhabditida</taxon>
        <taxon>Rhabditina</taxon>
        <taxon>Rhabditomorpha</taxon>
        <taxon>Strongyloidea</taxon>
        <taxon>Metastrongylidae</taxon>
        <taxon>Angiostrongylus</taxon>
    </lineage>
</organism>
<name>A0A0K0DLU5_ANGCA</name>